<sequence length="236" mass="26551">MMSSTASIREILDQVSPSVAPFLVCLFEILTKEDASVIAWCDDGKAFAVYDYDAMERHILPTYFRHSKYSSFQRQLNYFGFRKLHKTKDAVTLSHYRQPNFVQNDPSRLLLIHRKTNRARASKVHRTTATSILPQHCDSSSTLSSAVMGLKQRPSAYDPLPFFLSQISTFDSPSSPCEVSAALDLFDPFLSLLEDADCLGRSDTQPISLFVSNTISSTTEFSTDELHFLAEALLSF</sequence>
<dbReference type="AlphaFoldDB" id="A0A485KTI6"/>
<keyword evidence="8" id="KW-1185">Reference proteome</keyword>
<organism evidence="7 8">
    <name type="scientific">Aphanomyces stellatus</name>
    <dbReference type="NCBI Taxonomy" id="120398"/>
    <lineage>
        <taxon>Eukaryota</taxon>
        <taxon>Sar</taxon>
        <taxon>Stramenopiles</taxon>
        <taxon>Oomycota</taxon>
        <taxon>Saprolegniomycetes</taxon>
        <taxon>Saprolegniales</taxon>
        <taxon>Verrucalvaceae</taxon>
        <taxon>Aphanomyces</taxon>
    </lineage>
</organism>
<dbReference type="SMART" id="SM00415">
    <property type="entry name" value="HSF"/>
    <property type="match status" value="1"/>
</dbReference>
<reference evidence="7 8" key="1">
    <citation type="submission" date="2019-03" db="EMBL/GenBank/DDBJ databases">
        <authorList>
            <person name="Gaulin E."/>
            <person name="Dumas B."/>
        </authorList>
    </citation>
    <scope>NUCLEOTIDE SEQUENCE [LARGE SCALE GENOMIC DNA]</scope>
    <source>
        <strain evidence="7">CBS 568.67</strain>
    </source>
</reference>
<dbReference type="GO" id="GO:0043565">
    <property type="term" value="F:sequence-specific DNA binding"/>
    <property type="evidence" value="ECO:0007669"/>
    <property type="project" value="InterPro"/>
</dbReference>
<protein>
    <submittedName>
        <fullName evidence="7">Aste57867_11624 protein</fullName>
    </submittedName>
</protein>
<dbReference type="Proteomes" id="UP000332933">
    <property type="component" value="Unassembled WGS sequence"/>
</dbReference>
<dbReference type="Pfam" id="PF00447">
    <property type="entry name" value="HSF_DNA-bind"/>
    <property type="match status" value="1"/>
</dbReference>
<dbReference type="Gene3D" id="1.10.10.10">
    <property type="entry name" value="Winged helix-like DNA-binding domain superfamily/Winged helix DNA-binding domain"/>
    <property type="match status" value="1"/>
</dbReference>
<dbReference type="EMBL" id="VJMH01005296">
    <property type="protein sequence ID" value="KAF0697697.1"/>
    <property type="molecule type" value="Genomic_DNA"/>
</dbReference>
<dbReference type="InterPro" id="IPR036390">
    <property type="entry name" value="WH_DNA-bd_sf"/>
</dbReference>
<keyword evidence="3" id="KW-0539">Nucleus</keyword>
<evidence type="ECO:0000313" key="6">
    <source>
        <dbReference type="EMBL" id="KAF0697697.1"/>
    </source>
</evidence>
<dbReference type="EMBL" id="CAADRA010005317">
    <property type="protein sequence ID" value="VFT88482.1"/>
    <property type="molecule type" value="Genomic_DNA"/>
</dbReference>
<dbReference type="InterPro" id="IPR000232">
    <property type="entry name" value="HSF_DNA-bd"/>
</dbReference>
<evidence type="ECO:0000313" key="8">
    <source>
        <dbReference type="Proteomes" id="UP000332933"/>
    </source>
</evidence>
<dbReference type="InterPro" id="IPR036388">
    <property type="entry name" value="WH-like_DNA-bd_sf"/>
</dbReference>
<keyword evidence="2" id="KW-0238">DNA-binding</keyword>
<dbReference type="FunFam" id="1.10.10.10:FF:000286">
    <property type="entry name" value="Heat shock transcription factor"/>
    <property type="match status" value="1"/>
</dbReference>
<name>A0A485KTI6_9STRA</name>
<proteinExistence type="inferred from homology"/>
<evidence type="ECO:0000256" key="1">
    <source>
        <dbReference type="ARBA" id="ARBA00004123"/>
    </source>
</evidence>
<evidence type="ECO:0000256" key="3">
    <source>
        <dbReference type="ARBA" id="ARBA00023242"/>
    </source>
</evidence>
<evidence type="ECO:0000256" key="2">
    <source>
        <dbReference type="ARBA" id="ARBA00023125"/>
    </source>
</evidence>
<comment type="subcellular location">
    <subcellularLocation>
        <location evidence="1">Nucleus</location>
    </subcellularLocation>
</comment>
<dbReference type="PRINTS" id="PR00056">
    <property type="entry name" value="HSFDOMAIN"/>
</dbReference>
<dbReference type="PANTHER" id="PTHR10015:SF427">
    <property type="entry name" value="HEAT SHOCK FACTOR PROTEIN"/>
    <property type="match status" value="1"/>
</dbReference>
<dbReference type="PANTHER" id="PTHR10015">
    <property type="entry name" value="HEAT SHOCK TRANSCRIPTION FACTOR"/>
    <property type="match status" value="1"/>
</dbReference>
<evidence type="ECO:0000259" key="5">
    <source>
        <dbReference type="SMART" id="SM00415"/>
    </source>
</evidence>
<comment type="similarity">
    <text evidence="4">Belongs to the HSF family.</text>
</comment>
<feature type="domain" description="HSF-type DNA-binding" evidence="5">
    <location>
        <begin position="18"/>
        <end position="115"/>
    </location>
</feature>
<dbReference type="SUPFAM" id="SSF46785">
    <property type="entry name" value="Winged helix' DNA-binding domain"/>
    <property type="match status" value="1"/>
</dbReference>
<evidence type="ECO:0000313" key="7">
    <source>
        <dbReference type="EMBL" id="VFT88482.1"/>
    </source>
</evidence>
<evidence type="ECO:0000256" key="4">
    <source>
        <dbReference type="RuleBase" id="RU004020"/>
    </source>
</evidence>
<reference evidence="6" key="2">
    <citation type="submission" date="2019-06" db="EMBL/GenBank/DDBJ databases">
        <title>Genomics analysis of Aphanomyces spp. identifies a new class of oomycete effector associated with host adaptation.</title>
        <authorList>
            <person name="Gaulin E."/>
        </authorList>
    </citation>
    <scope>NUCLEOTIDE SEQUENCE</scope>
    <source>
        <strain evidence="6">CBS 578.67</strain>
    </source>
</reference>
<dbReference type="OrthoDB" id="6418155at2759"/>
<dbReference type="GO" id="GO:0003700">
    <property type="term" value="F:DNA-binding transcription factor activity"/>
    <property type="evidence" value="ECO:0007669"/>
    <property type="project" value="InterPro"/>
</dbReference>
<accession>A0A485KTI6</accession>
<dbReference type="GO" id="GO:0005634">
    <property type="term" value="C:nucleus"/>
    <property type="evidence" value="ECO:0007669"/>
    <property type="project" value="UniProtKB-SubCell"/>
</dbReference>
<gene>
    <name evidence="7" type="primary">Aste57867_11624</name>
    <name evidence="6" type="ORF">As57867_011581</name>
    <name evidence="7" type="ORF">ASTE57867_11624</name>
</gene>